<accession>A0A969W875</accession>
<name>A0A969W875_9GAMM</name>
<comment type="subcellular location">
    <subcellularLocation>
        <location evidence="1">Cell membrane</location>
        <topology evidence="1">Multi-pass membrane protein</topology>
    </subcellularLocation>
</comment>
<keyword evidence="2" id="KW-1003">Cell membrane</keyword>
<evidence type="ECO:0000259" key="7">
    <source>
        <dbReference type="Pfam" id="PF06271"/>
    </source>
</evidence>
<dbReference type="PANTHER" id="PTHR36115">
    <property type="entry name" value="PROLINE-RICH ANTIGEN HOMOLOG-RELATED"/>
    <property type="match status" value="1"/>
</dbReference>
<organism evidence="8 9">
    <name type="scientific">Solimonas marina</name>
    <dbReference type="NCBI Taxonomy" id="2714601"/>
    <lineage>
        <taxon>Bacteria</taxon>
        <taxon>Pseudomonadati</taxon>
        <taxon>Pseudomonadota</taxon>
        <taxon>Gammaproteobacteria</taxon>
        <taxon>Nevskiales</taxon>
        <taxon>Nevskiaceae</taxon>
        <taxon>Solimonas</taxon>
    </lineage>
</organism>
<evidence type="ECO:0000256" key="1">
    <source>
        <dbReference type="ARBA" id="ARBA00004651"/>
    </source>
</evidence>
<feature type="domain" description="RDD" evidence="7">
    <location>
        <begin position="21"/>
        <end position="144"/>
    </location>
</feature>
<feature type="transmembrane region" description="Helical" evidence="6">
    <location>
        <begin position="113"/>
        <end position="132"/>
    </location>
</feature>
<protein>
    <submittedName>
        <fullName evidence="8">RDD family protein</fullName>
    </submittedName>
</protein>
<evidence type="ECO:0000256" key="4">
    <source>
        <dbReference type="ARBA" id="ARBA00022989"/>
    </source>
</evidence>
<dbReference type="AlphaFoldDB" id="A0A969W875"/>
<feature type="transmembrane region" description="Helical" evidence="6">
    <location>
        <begin position="24"/>
        <end position="49"/>
    </location>
</feature>
<keyword evidence="5 6" id="KW-0472">Membrane</keyword>
<reference evidence="8" key="1">
    <citation type="submission" date="2020-03" db="EMBL/GenBank/DDBJ databases">
        <title>Solimonas marina sp. nov., isolated from deep seawater of the Pacific Ocean.</title>
        <authorList>
            <person name="Liu X."/>
            <person name="Lai Q."/>
            <person name="Sun F."/>
            <person name="Gai Y."/>
            <person name="Li G."/>
            <person name="Shao Z."/>
        </authorList>
    </citation>
    <scope>NUCLEOTIDE SEQUENCE</scope>
    <source>
        <strain evidence="8">C16B3</strain>
    </source>
</reference>
<keyword evidence="3 6" id="KW-0812">Transmembrane</keyword>
<comment type="caution">
    <text evidence="8">The sequence shown here is derived from an EMBL/GenBank/DDBJ whole genome shotgun (WGS) entry which is preliminary data.</text>
</comment>
<evidence type="ECO:0000256" key="6">
    <source>
        <dbReference type="SAM" id="Phobius"/>
    </source>
</evidence>
<dbReference type="Pfam" id="PF06271">
    <property type="entry name" value="RDD"/>
    <property type="match status" value="1"/>
</dbReference>
<sequence length="160" mass="17559">MNEMSEMTVGAGATPQPDVQYVGFWARVLASFVDTFVSLFVLVPLALLLRTVGIGIANGDPYASTITQLLLALIVIAFWMARMATPGKMVIDAVIVDARSFGKPSLRQFVVRYLGYFVSTIALFLGLLWVAFDARKQGWHDKLADTVVIRRPPNLPQGLS</sequence>
<evidence type="ECO:0000256" key="3">
    <source>
        <dbReference type="ARBA" id="ARBA00022692"/>
    </source>
</evidence>
<evidence type="ECO:0000256" key="2">
    <source>
        <dbReference type="ARBA" id="ARBA00022475"/>
    </source>
</evidence>
<proteinExistence type="predicted"/>
<evidence type="ECO:0000313" key="9">
    <source>
        <dbReference type="Proteomes" id="UP000653472"/>
    </source>
</evidence>
<dbReference type="PANTHER" id="PTHR36115:SF4">
    <property type="entry name" value="MEMBRANE PROTEIN"/>
    <property type="match status" value="1"/>
</dbReference>
<dbReference type="EMBL" id="JAAVXB010000001">
    <property type="protein sequence ID" value="NKF21288.1"/>
    <property type="molecule type" value="Genomic_DNA"/>
</dbReference>
<keyword evidence="4 6" id="KW-1133">Transmembrane helix</keyword>
<evidence type="ECO:0000313" key="8">
    <source>
        <dbReference type="EMBL" id="NKF21288.1"/>
    </source>
</evidence>
<dbReference type="RefSeq" id="WP_168146517.1">
    <property type="nucleotide sequence ID" value="NZ_JAAVXB010000001.1"/>
</dbReference>
<dbReference type="InterPro" id="IPR010432">
    <property type="entry name" value="RDD"/>
</dbReference>
<dbReference type="Proteomes" id="UP000653472">
    <property type="component" value="Unassembled WGS sequence"/>
</dbReference>
<feature type="transmembrane region" description="Helical" evidence="6">
    <location>
        <begin position="61"/>
        <end position="81"/>
    </location>
</feature>
<keyword evidence="9" id="KW-1185">Reference proteome</keyword>
<gene>
    <name evidence="8" type="ORF">G7Y82_03085</name>
</gene>
<evidence type="ECO:0000256" key="5">
    <source>
        <dbReference type="ARBA" id="ARBA00023136"/>
    </source>
</evidence>
<dbReference type="GO" id="GO:0005886">
    <property type="term" value="C:plasma membrane"/>
    <property type="evidence" value="ECO:0007669"/>
    <property type="project" value="UniProtKB-SubCell"/>
</dbReference>
<dbReference type="InterPro" id="IPR051791">
    <property type="entry name" value="Pra-immunoreactive"/>
</dbReference>